<feature type="compositionally biased region" description="Low complexity" evidence="1">
    <location>
        <begin position="131"/>
        <end position="147"/>
    </location>
</feature>
<feature type="region of interest" description="Disordered" evidence="1">
    <location>
        <begin position="103"/>
        <end position="147"/>
    </location>
</feature>
<organism evidence="3 4">
    <name type="scientific">Methylorubrum extorquens</name>
    <name type="common">Methylobacterium dichloromethanicum</name>
    <name type="synonym">Methylobacterium extorquens</name>
    <dbReference type="NCBI Taxonomy" id="408"/>
    <lineage>
        <taxon>Bacteria</taxon>
        <taxon>Pseudomonadati</taxon>
        <taxon>Pseudomonadota</taxon>
        <taxon>Alphaproteobacteria</taxon>
        <taxon>Hyphomicrobiales</taxon>
        <taxon>Methylobacteriaceae</taxon>
        <taxon>Methylorubrum</taxon>
    </lineage>
</organism>
<keyword evidence="2" id="KW-0472">Membrane</keyword>
<proteinExistence type="predicted"/>
<feature type="compositionally biased region" description="Low complexity" evidence="1">
    <location>
        <begin position="111"/>
        <end position="123"/>
    </location>
</feature>
<evidence type="ECO:0000256" key="2">
    <source>
        <dbReference type="SAM" id="Phobius"/>
    </source>
</evidence>
<gene>
    <name evidence="3" type="ORF">BK022_04535</name>
</gene>
<evidence type="ECO:0000313" key="3">
    <source>
        <dbReference type="EMBL" id="OHV17597.1"/>
    </source>
</evidence>
<protein>
    <submittedName>
        <fullName evidence="3">Uncharacterized protein</fullName>
    </submittedName>
</protein>
<sequence>MVGAEDAAMRDSWPQLRQSRPALRRSRILPGPLKSLERRSRRPVWGTSLGVIGLSLVATWAIASQIHSSPAVAPHITAAPVAESISDASQPARIVGAALAPQVTPAPEPPVAVETPSPASPAVEASEEMPRAASLAAAPAPSPKPVAALPAELGALPVLELDETTFDAMQAPALENRSRTVTRTPARP</sequence>
<name>A0A1S1P8W3_METEX</name>
<evidence type="ECO:0000256" key="1">
    <source>
        <dbReference type="SAM" id="MobiDB-lite"/>
    </source>
</evidence>
<feature type="region of interest" description="Disordered" evidence="1">
    <location>
        <begin position="1"/>
        <end position="21"/>
    </location>
</feature>
<dbReference type="Proteomes" id="UP000180215">
    <property type="component" value="Unassembled WGS sequence"/>
</dbReference>
<keyword evidence="2" id="KW-0812">Transmembrane</keyword>
<reference evidence="3 4" key="1">
    <citation type="submission" date="2016-10" db="EMBL/GenBank/DDBJ databases">
        <title>Draft genome sequence of Methylobacterium extorquens CP3, a seed endophyte of Crotalaria pumila with plant growth-promoting and metal tolerance properties.</title>
        <authorList>
            <person name="Sanchez-Lopez A.S."/>
            <person name="Van Hamme J.D."/>
            <person name="Thijs S."/>
            <person name="Mcammond B.M."/>
            <person name="Stevens V."/>
            <person name="Gonzalez-Chavez M.D.C."/>
            <person name="Vangronsveld J."/>
        </authorList>
    </citation>
    <scope>NUCLEOTIDE SEQUENCE [LARGE SCALE GENOMIC DNA]</scope>
    <source>
        <strain evidence="3 4">CP3</strain>
    </source>
</reference>
<dbReference type="EMBL" id="MNAO01000030">
    <property type="protein sequence ID" value="OHV17597.1"/>
    <property type="molecule type" value="Genomic_DNA"/>
</dbReference>
<feature type="transmembrane region" description="Helical" evidence="2">
    <location>
        <begin position="44"/>
        <end position="63"/>
    </location>
</feature>
<accession>A0A1S1P8W3</accession>
<feature type="region of interest" description="Disordered" evidence="1">
    <location>
        <begin position="168"/>
        <end position="188"/>
    </location>
</feature>
<dbReference type="AlphaFoldDB" id="A0A1S1P8W3"/>
<comment type="caution">
    <text evidence="3">The sequence shown here is derived from an EMBL/GenBank/DDBJ whole genome shotgun (WGS) entry which is preliminary data.</text>
</comment>
<evidence type="ECO:0000313" key="4">
    <source>
        <dbReference type="Proteomes" id="UP000180215"/>
    </source>
</evidence>
<feature type="compositionally biased region" description="Polar residues" evidence="1">
    <location>
        <begin position="179"/>
        <end position="188"/>
    </location>
</feature>
<keyword evidence="2" id="KW-1133">Transmembrane helix</keyword>